<dbReference type="InterPro" id="IPR025943">
    <property type="entry name" value="Sigma_54_int_dom_ATP-bd_2"/>
</dbReference>
<dbReference type="PROSITE" id="PS50045">
    <property type="entry name" value="SIGMA54_INTERACT_4"/>
    <property type="match status" value="1"/>
</dbReference>
<dbReference type="Pfam" id="PF25601">
    <property type="entry name" value="AAA_lid_14"/>
    <property type="match status" value="1"/>
</dbReference>
<comment type="caution">
    <text evidence="9">The sequence shown here is derived from an EMBL/GenBank/DDBJ whole genome shotgun (WGS) entry which is preliminary data.</text>
</comment>
<dbReference type="PANTHER" id="PTHR32071:SF21">
    <property type="entry name" value="TRANSCRIPTIONAL REGULATORY PROTEIN FLGR"/>
    <property type="match status" value="1"/>
</dbReference>
<dbReference type="SMART" id="SM00382">
    <property type="entry name" value="AAA"/>
    <property type="match status" value="1"/>
</dbReference>
<keyword evidence="2" id="KW-0067">ATP-binding</keyword>
<dbReference type="OrthoDB" id="9804019at2"/>
<evidence type="ECO:0000256" key="6">
    <source>
        <dbReference type="PROSITE-ProRule" id="PRU00169"/>
    </source>
</evidence>
<dbReference type="PROSITE" id="PS00676">
    <property type="entry name" value="SIGMA54_INTERACT_2"/>
    <property type="match status" value="1"/>
</dbReference>
<dbReference type="InterPro" id="IPR027417">
    <property type="entry name" value="P-loop_NTPase"/>
</dbReference>
<keyword evidence="4" id="KW-0238">DNA-binding</keyword>
<dbReference type="PRINTS" id="PR01590">
    <property type="entry name" value="HTHFIS"/>
</dbReference>
<dbReference type="InterPro" id="IPR011006">
    <property type="entry name" value="CheY-like_superfamily"/>
</dbReference>
<dbReference type="Gene3D" id="3.40.50.2300">
    <property type="match status" value="1"/>
</dbReference>
<dbReference type="PROSITE" id="PS00675">
    <property type="entry name" value="SIGMA54_INTERACT_1"/>
    <property type="match status" value="1"/>
</dbReference>
<evidence type="ECO:0000256" key="5">
    <source>
        <dbReference type="ARBA" id="ARBA00023163"/>
    </source>
</evidence>
<organism evidence="9 10">
    <name type="scientific">Photobacterium angustum</name>
    <dbReference type="NCBI Taxonomy" id="661"/>
    <lineage>
        <taxon>Bacteria</taxon>
        <taxon>Pseudomonadati</taxon>
        <taxon>Pseudomonadota</taxon>
        <taxon>Gammaproteobacteria</taxon>
        <taxon>Vibrionales</taxon>
        <taxon>Vibrionaceae</taxon>
        <taxon>Photobacterium</taxon>
    </lineage>
</organism>
<dbReference type="Proteomes" id="UP000238730">
    <property type="component" value="Unassembled WGS sequence"/>
</dbReference>
<dbReference type="PROSITE" id="PS00688">
    <property type="entry name" value="SIGMA54_INTERACT_3"/>
    <property type="match status" value="1"/>
</dbReference>
<dbReference type="SUPFAM" id="SSF52172">
    <property type="entry name" value="CheY-like"/>
    <property type="match status" value="1"/>
</dbReference>
<dbReference type="InterPro" id="IPR025662">
    <property type="entry name" value="Sigma_54_int_dom_ATP-bd_1"/>
</dbReference>
<evidence type="ECO:0000256" key="3">
    <source>
        <dbReference type="ARBA" id="ARBA00023015"/>
    </source>
</evidence>
<dbReference type="InterPro" id="IPR009057">
    <property type="entry name" value="Homeodomain-like_sf"/>
</dbReference>
<protein>
    <submittedName>
        <fullName evidence="9">AAA family ATPase</fullName>
    </submittedName>
</protein>
<name>A0A2S7VKU8_PHOAN</name>
<dbReference type="PROSITE" id="PS50110">
    <property type="entry name" value="RESPONSE_REGULATORY"/>
    <property type="match status" value="1"/>
</dbReference>
<dbReference type="GO" id="GO:0006355">
    <property type="term" value="P:regulation of DNA-templated transcription"/>
    <property type="evidence" value="ECO:0007669"/>
    <property type="project" value="InterPro"/>
</dbReference>
<reference evidence="9 10" key="1">
    <citation type="submission" date="2016-12" db="EMBL/GenBank/DDBJ databases">
        <title>Diversity of luminous bacteria.</title>
        <authorList>
            <person name="Yoshizawa S."/>
            <person name="Kogure K."/>
        </authorList>
    </citation>
    <scope>NUCLEOTIDE SEQUENCE [LARGE SCALE GENOMIC DNA]</scope>
    <source>
        <strain evidence="9 10">LC1-200</strain>
    </source>
</reference>
<evidence type="ECO:0000256" key="1">
    <source>
        <dbReference type="ARBA" id="ARBA00022741"/>
    </source>
</evidence>
<keyword evidence="3" id="KW-0805">Transcription regulation</keyword>
<dbReference type="Pfam" id="PF02954">
    <property type="entry name" value="HTH_8"/>
    <property type="match status" value="1"/>
</dbReference>
<dbReference type="InterPro" id="IPR025944">
    <property type="entry name" value="Sigma_54_int_dom_CS"/>
</dbReference>
<evidence type="ECO:0000256" key="4">
    <source>
        <dbReference type="ARBA" id="ARBA00023125"/>
    </source>
</evidence>
<sequence>MQPNNIQLVEPNLSAANQIIAVLEGNGYSVNHFTSGRAALYQSRSAITLVSSHITDISLTDFIRQFHQKTVATNRASTPISIAIVDQAQGMMAADAMKAGATDYLLRPFESEQLLGLLARVEALDKPLTNIVVESWRSKQVLQLAHRAAGTNATVLITGESGTGKEVLAQYVHQHSSRSNAPFVAVNCAAIPESMLEAVLFGHVKGAFTGATQTQTGKFEEANGGTILLDEIAEMSPSLQAKLLRVLQEREVEKVGSHKTVPLDIRVIASTNKDLRVEIQKGTFREDLYYRLDVLPLHWPSLRDRSADILPLARFFINKYQMGSACQLSEDACFALSKYHWPGNIRELENVMQRALVMRHGDFITAQDLMLPIDPNTAPSLPQTEGGNGRVEAKKMAEFQYIIKILKQFGGNRTKTAQQLGVTTRALRYKLAAMREQGIDIDAVLGSAA</sequence>
<dbReference type="SUPFAM" id="SSF46689">
    <property type="entry name" value="Homeodomain-like"/>
    <property type="match status" value="1"/>
</dbReference>
<dbReference type="InterPro" id="IPR002078">
    <property type="entry name" value="Sigma_54_int"/>
</dbReference>
<proteinExistence type="predicted"/>
<dbReference type="EMBL" id="MSCJ01000003">
    <property type="protein sequence ID" value="PQJ62783.1"/>
    <property type="molecule type" value="Genomic_DNA"/>
</dbReference>
<evidence type="ECO:0000313" key="9">
    <source>
        <dbReference type="EMBL" id="PQJ62783.1"/>
    </source>
</evidence>
<dbReference type="PANTHER" id="PTHR32071">
    <property type="entry name" value="TRANSCRIPTIONAL REGULATORY PROTEIN"/>
    <property type="match status" value="1"/>
</dbReference>
<keyword evidence="1" id="KW-0547">Nucleotide-binding</keyword>
<evidence type="ECO:0000256" key="2">
    <source>
        <dbReference type="ARBA" id="ARBA00022840"/>
    </source>
</evidence>
<evidence type="ECO:0000313" key="10">
    <source>
        <dbReference type="Proteomes" id="UP000238730"/>
    </source>
</evidence>
<dbReference type="GO" id="GO:0000160">
    <property type="term" value="P:phosphorelay signal transduction system"/>
    <property type="evidence" value="ECO:0007669"/>
    <property type="project" value="InterPro"/>
</dbReference>
<dbReference type="Gene3D" id="1.10.8.60">
    <property type="match status" value="1"/>
</dbReference>
<dbReference type="FunFam" id="3.40.50.300:FF:000006">
    <property type="entry name" value="DNA-binding transcriptional regulator NtrC"/>
    <property type="match status" value="1"/>
</dbReference>
<evidence type="ECO:0000259" key="7">
    <source>
        <dbReference type="PROSITE" id="PS50045"/>
    </source>
</evidence>
<dbReference type="Gene3D" id="1.10.10.60">
    <property type="entry name" value="Homeodomain-like"/>
    <property type="match status" value="1"/>
</dbReference>
<feature type="modified residue" description="4-aspartylphosphate" evidence="6">
    <location>
        <position position="56"/>
    </location>
</feature>
<dbReference type="Gene3D" id="3.40.50.300">
    <property type="entry name" value="P-loop containing nucleotide triphosphate hydrolases"/>
    <property type="match status" value="1"/>
</dbReference>
<dbReference type="GO" id="GO:0043565">
    <property type="term" value="F:sequence-specific DNA binding"/>
    <property type="evidence" value="ECO:0007669"/>
    <property type="project" value="InterPro"/>
</dbReference>
<keyword evidence="6" id="KW-0597">Phosphoprotein</keyword>
<dbReference type="GO" id="GO:0005524">
    <property type="term" value="F:ATP binding"/>
    <property type="evidence" value="ECO:0007669"/>
    <property type="project" value="UniProtKB-KW"/>
</dbReference>
<feature type="domain" description="Sigma-54 factor interaction" evidence="7">
    <location>
        <begin position="131"/>
        <end position="357"/>
    </location>
</feature>
<feature type="domain" description="Response regulatory" evidence="8">
    <location>
        <begin position="5"/>
        <end position="122"/>
    </location>
</feature>
<dbReference type="Pfam" id="PF00158">
    <property type="entry name" value="Sigma54_activat"/>
    <property type="match status" value="1"/>
</dbReference>
<dbReference type="AlphaFoldDB" id="A0A2S7VKU8"/>
<dbReference type="RefSeq" id="WP_105062557.1">
    <property type="nucleotide sequence ID" value="NZ_MSCJ01000003.1"/>
</dbReference>
<gene>
    <name evidence="9" type="ORF">BTO08_21460</name>
</gene>
<dbReference type="InterPro" id="IPR003593">
    <property type="entry name" value="AAA+_ATPase"/>
</dbReference>
<dbReference type="InterPro" id="IPR002197">
    <property type="entry name" value="HTH_Fis"/>
</dbReference>
<dbReference type="CDD" id="cd00009">
    <property type="entry name" value="AAA"/>
    <property type="match status" value="1"/>
</dbReference>
<evidence type="ECO:0000259" key="8">
    <source>
        <dbReference type="PROSITE" id="PS50110"/>
    </source>
</evidence>
<keyword evidence="5" id="KW-0804">Transcription</keyword>
<dbReference type="InterPro" id="IPR001789">
    <property type="entry name" value="Sig_transdc_resp-reg_receiver"/>
</dbReference>
<dbReference type="SUPFAM" id="SSF52540">
    <property type="entry name" value="P-loop containing nucleoside triphosphate hydrolases"/>
    <property type="match status" value="1"/>
</dbReference>
<dbReference type="InterPro" id="IPR058031">
    <property type="entry name" value="AAA_lid_NorR"/>
</dbReference>
<accession>A0A2S7VKU8</accession>